<name>A0A4R8T2I4_9PEZI</name>
<evidence type="ECO:0000313" key="3">
    <source>
        <dbReference type="Proteomes" id="UP000295604"/>
    </source>
</evidence>
<accession>A0A4R8T2I4</accession>
<keyword evidence="3" id="KW-1185">Reference proteome</keyword>
<reference evidence="2 3" key="1">
    <citation type="submission" date="2018-11" db="EMBL/GenBank/DDBJ databases">
        <title>Genome sequence and assembly of Colletotrichum sidae.</title>
        <authorList>
            <person name="Gan P."/>
            <person name="Shirasu K."/>
        </authorList>
    </citation>
    <scope>NUCLEOTIDE SEQUENCE [LARGE SCALE GENOMIC DNA]</scope>
    <source>
        <strain evidence="2 3">CBS 518.97</strain>
    </source>
</reference>
<dbReference type="AlphaFoldDB" id="A0A4R8T2I4"/>
<comment type="caution">
    <text evidence="2">The sequence shown here is derived from an EMBL/GenBank/DDBJ whole genome shotgun (WGS) entry which is preliminary data.</text>
</comment>
<organism evidence="2 3">
    <name type="scientific">Colletotrichum sidae</name>
    <dbReference type="NCBI Taxonomy" id="1347389"/>
    <lineage>
        <taxon>Eukaryota</taxon>
        <taxon>Fungi</taxon>
        <taxon>Dikarya</taxon>
        <taxon>Ascomycota</taxon>
        <taxon>Pezizomycotina</taxon>
        <taxon>Sordariomycetes</taxon>
        <taxon>Hypocreomycetidae</taxon>
        <taxon>Glomerellales</taxon>
        <taxon>Glomerellaceae</taxon>
        <taxon>Colletotrichum</taxon>
        <taxon>Colletotrichum orbiculare species complex</taxon>
    </lineage>
</organism>
<keyword evidence="1" id="KW-0472">Membrane</keyword>
<feature type="transmembrane region" description="Helical" evidence="1">
    <location>
        <begin position="6"/>
        <end position="34"/>
    </location>
</feature>
<feature type="transmembrane region" description="Helical" evidence="1">
    <location>
        <begin position="63"/>
        <end position="85"/>
    </location>
</feature>
<dbReference type="Proteomes" id="UP000295604">
    <property type="component" value="Unassembled WGS sequence"/>
</dbReference>
<protein>
    <submittedName>
        <fullName evidence="2">Uncharacterized protein</fullName>
    </submittedName>
</protein>
<dbReference type="EMBL" id="QAPF01000496">
    <property type="protein sequence ID" value="TEA10635.1"/>
    <property type="molecule type" value="Genomic_DNA"/>
</dbReference>
<keyword evidence="1" id="KW-1133">Transmembrane helix</keyword>
<gene>
    <name evidence="2" type="ORF">C8034_v009287</name>
</gene>
<evidence type="ECO:0000313" key="2">
    <source>
        <dbReference type="EMBL" id="TEA10635.1"/>
    </source>
</evidence>
<evidence type="ECO:0000256" key="1">
    <source>
        <dbReference type="SAM" id="Phobius"/>
    </source>
</evidence>
<sequence length="87" mass="10612">MIVFLFIIILIIVIIIIIRTNYFVLLSIIIFNLYNFNININFIKIIDNYKNYSYFYKDFKRLVLYKCNFSTLSTLVKIIITLFYFNI</sequence>
<keyword evidence="1" id="KW-0812">Transmembrane</keyword>
<proteinExistence type="predicted"/>